<dbReference type="EMBL" id="PFWT01000006">
    <property type="protein sequence ID" value="PJA46902.1"/>
    <property type="molecule type" value="Genomic_DNA"/>
</dbReference>
<gene>
    <name evidence="2" type="ORF">CO173_00730</name>
</gene>
<protein>
    <submittedName>
        <fullName evidence="2">Uncharacterized protein</fullName>
    </submittedName>
</protein>
<comment type="caution">
    <text evidence="2">The sequence shown here is derived from an EMBL/GenBank/DDBJ whole genome shotgun (WGS) entry which is preliminary data.</text>
</comment>
<keyword evidence="1" id="KW-0812">Transmembrane</keyword>
<accession>A0A2M7XGC1</accession>
<name>A0A2M7XGC1_9BACT</name>
<evidence type="ECO:0000313" key="2">
    <source>
        <dbReference type="EMBL" id="PJA46902.1"/>
    </source>
</evidence>
<feature type="transmembrane region" description="Helical" evidence="1">
    <location>
        <begin position="28"/>
        <end position="47"/>
    </location>
</feature>
<keyword evidence="1" id="KW-1133">Transmembrane helix</keyword>
<proteinExistence type="predicted"/>
<evidence type="ECO:0000313" key="3">
    <source>
        <dbReference type="Proteomes" id="UP000231263"/>
    </source>
</evidence>
<keyword evidence="1" id="KW-0472">Membrane</keyword>
<sequence length="138" mass="15820">MIDLTPVLNPSFWLNLAPVGLSPVFEKAFFLGFSGLILFGAVAKIVAKNKKDDRYLVKTYQKLASMLVTMGFVGMGIFFFTYEEIYLFSARFWYILWAIGLVAWAVSIVRFAKVMVPKAKEEATNRATFNKYIPRRNR</sequence>
<feature type="transmembrane region" description="Helical" evidence="1">
    <location>
        <begin position="92"/>
        <end position="112"/>
    </location>
</feature>
<dbReference type="AlphaFoldDB" id="A0A2M7XGC1"/>
<dbReference type="Proteomes" id="UP000231263">
    <property type="component" value="Unassembled WGS sequence"/>
</dbReference>
<organism evidence="2 3">
    <name type="scientific">Candidatus Uhrbacteria bacterium CG_4_9_14_3_um_filter_41_35</name>
    <dbReference type="NCBI Taxonomy" id="1975034"/>
    <lineage>
        <taxon>Bacteria</taxon>
        <taxon>Candidatus Uhriibacteriota</taxon>
    </lineage>
</organism>
<reference evidence="3" key="1">
    <citation type="submission" date="2017-09" db="EMBL/GenBank/DDBJ databases">
        <title>Depth-based differentiation of microbial function through sediment-hosted aquifers and enrichment of novel symbionts in the deep terrestrial subsurface.</title>
        <authorList>
            <person name="Probst A.J."/>
            <person name="Ladd B."/>
            <person name="Jarett J.K."/>
            <person name="Geller-Mcgrath D.E."/>
            <person name="Sieber C.M.K."/>
            <person name="Emerson J.B."/>
            <person name="Anantharaman K."/>
            <person name="Thomas B.C."/>
            <person name="Malmstrom R."/>
            <person name="Stieglmeier M."/>
            <person name="Klingl A."/>
            <person name="Woyke T."/>
            <person name="Ryan C.M."/>
            <person name="Banfield J.F."/>
        </authorList>
    </citation>
    <scope>NUCLEOTIDE SEQUENCE [LARGE SCALE GENOMIC DNA]</scope>
</reference>
<feature type="transmembrane region" description="Helical" evidence="1">
    <location>
        <begin position="59"/>
        <end position="80"/>
    </location>
</feature>
<evidence type="ECO:0000256" key="1">
    <source>
        <dbReference type="SAM" id="Phobius"/>
    </source>
</evidence>